<dbReference type="Gene3D" id="1.20.1220.12">
    <property type="entry name" value="Malate synthase, domain III"/>
    <property type="match status" value="1"/>
</dbReference>
<feature type="binding site" evidence="11">
    <location>
        <begin position="124"/>
        <end position="125"/>
    </location>
    <ligand>
        <name>acetyl-CoA</name>
        <dbReference type="ChEBI" id="CHEBI:57288"/>
    </ligand>
</feature>
<evidence type="ECO:0000259" key="18">
    <source>
        <dbReference type="Pfam" id="PF20659"/>
    </source>
</evidence>
<evidence type="ECO:0000256" key="2">
    <source>
        <dbReference type="ARBA" id="ARBA00022435"/>
    </source>
</evidence>
<dbReference type="InterPro" id="IPR046363">
    <property type="entry name" value="MS_N_TIM-barrel_dom"/>
</dbReference>
<dbReference type="CDD" id="cd00728">
    <property type="entry name" value="malate_synt_G"/>
    <property type="match status" value="1"/>
</dbReference>
<dbReference type="SUPFAM" id="SSF51645">
    <property type="entry name" value="Malate synthase G"/>
    <property type="match status" value="1"/>
</dbReference>
<feature type="binding site" evidence="11">
    <location>
        <position position="335"/>
    </location>
    <ligand>
        <name>glyoxylate</name>
        <dbReference type="ChEBI" id="CHEBI:36655"/>
    </ligand>
</feature>
<feature type="modified residue" description="Cysteine sulfenic acid (-SOH)" evidence="11">
    <location>
        <position position="612"/>
    </location>
</feature>
<evidence type="ECO:0000313" key="20">
    <source>
        <dbReference type="Proteomes" id="UP000186002"/>
    </source>
</evidence>
<proteinExistence type="inferred from homology"/>
<dbReference type="STRING" id="735517.SAMN05444272_1001"/>
<feature type="active site" description="Proton donor" evidence="11 13">
    <location>
        <position position="626"/>
    </location>
</feature>
<feature type="binding site" evidence="11">
    <location>
        <position position="427"/>
    </location>
    <ligand>
        <name>Mg(2+)</name>
        <dbReference type="ChEBI" id="CHEBI:18420"/>
    </ligand>
</feature>
<evidence type="ECO:0000259" key="15">
    <source>
        <dbReference type="Pfam" id="PF01274"/>
    </source>
</evidence>
<dbReference type="EC" id="2.3.3.9" evidence="11 12"/>
<evidence type="ECO:0000256" key="3">
    <source>
        <dbReference type="ARBA" id="ARBA00022490"/>
    </source>
</evidence>
<keyword evidence="4 11" id="KW-0816">Tricarboxylic acid cycle</keyword>
<protein>
    <recommendedName>
        <fullName evidence="11 12">Malate synthase G</fullName>
        <ecNumber evidence="11 12">2.3.3.9</ecNumber>
    </recommendedName>
</protein>
<dbReference type="Pfam" id="PF20659">
    <property type="entry name" value="MS_C"/>
    <property type="match status" value="1"/>
</dbReference>
<sequence>MTSRVDAFGLKVASNLYDFVNDKALPGTGVDQQRFWQELSKIVHDLAPKNRALLAKRDDLQAKIDAWHQAQPGVPDLGAYKAFLTEIGYLVPEGESFTVGTRNVDPEIGQVAGAQLVVPVMNARYALNAANARWGSLYDALYGTDAMGSKPAGGGFDAARGAEVIAYARKVLDEATPLASGSWSDVTGLSIDGGVLKIATGSSSTVLADGAQFAGYTGEAASPASVLLSRNGLHLDILIDANHPIGKTDKAHIADVVLESAMSTIMDCEDSVAAVDADDKVVVYSNWLGLLKGDLEETFEKGGKTMTRRMNGDRVYTAPDGSSLSLHGRSLLLVRNVGHLMTIDAVLDQDGNEVPEGILDGMVTALIGLHDIGASGKHLNSRAGSVYIVKPKMHGPEEVAFASELFDRIEDALGMARNTLKMGIMDEERRTTVNLKECIRQARDRVFFINTGFLDRTGDEMHTSMEAGPMIRKGDMKAASWIGAYENNNVDVGLACGLPGHAQIGKGMWAMPDLMQAMLEQKIGHPQAGANTAWVPSPTAATLHALHYHKVNVAKRQGELKTRTPAKLDDILSIPVATRPNWSAEDIQAELDNNAQGILGYVVRWVEQGVGCSKVPDINNVGLMEDRATLRISSQHIANWLRHGVCTQAQVMETMKRMAALVDKQNEGDPAYRPMAADFDASIGFQAACDLVFKGTAQPNGYTEPVLHRRRIEFKAKNAG</sequence>
<gene>
    <name evidence="11" type="primary">glcB</name>
    <name evidence="19" type="ORF">SAMN05444272_1001</name>
</gene>
<dbReference type="GO" id="GO:0005829">
    <property type="term" value="C:cytosol"/>
    <property type="evidence" value="ECO:0007669"/>
    <property type="project" value="TreeGrafter"/>
</dbReference>
<feature type="active site" description="Proton acceptor" evidence="11 13">
    <location>
        <position position="335"/>
    </location>
</feature>
<keyword evidence="5 11" id="KW-0808">Transferase</keyword>
<evidence type="ECO:0000256" key="14">
    <source>
        <dbReference type="RuleBase" id="RU003572"/>
    </source>
</evidence>
<dbReference type="GO" id="GO:0006099">
    <property type="term" value="P:tricarboxylic acid cycle"/>
    <property type="evidence" value="ECO:0007669"/>
    <property type="project" value="UniProtKB-KW"/>
</dbReference>
<feature type="binding site" evidence="11">
    <location>
        <position position="308"/>
    </location>
    <ligand>
        <name>acetyl-CoA</name>
        <dbReference type="ChEBI" id="CHEBI:57288"/>
    </ligand>
</feature>
<dbReference type="InterPro" id="IPR011076">
    <property type="entry name" value="Malate_synth_sf"/>
</dbReference>
<comment type="function">
    <text evidence="10 11">Involved in the glycolate utilization. Catalyzes the condensation and subsequent hydrolysis of acetyl-coenzyme A (acetyl-CoA) and glyoxylate to form malate and CoA.</text>
</comment>
<dbReference type="NCBIfam" id="TIGR01345">
    <property type="entry name" value="malate_syn_G"/>
    <property type="match status" value="1"/>
</dbReference>
<evidence type="ECO:0000256" key="11">
    <source>
        <dbReference type="HAMAP-Rule" id="MF_00641"/>
    </source>
</evidence>
<dbReference type="RefSeq" id="WP_073009564.1">
    <property type="nucleotide sequence ID" value="NZ_FRBW01000001.1"/>
</dbReference>
<dbReference type="Pfam" id="PF01274">
    <property type="entry name" value="MS_TIM-barrel"/>
    <property type="match status" value="1"/>
</dbReference>
<evidence type="ECO:0000256" key="12">
    <source>
        <dbReference type="NCBIfam" id="TIGR01345"/>
    </source>
</evidence>
<evidence type="ECO:0000256" key="1">
    <source>
        <dbReference type="ARBA" id="ARBA00001946"/>
    </source>
</evidence>
<accession>A0A1M7BWM2</accession>
<comment type="cofactor">
    <cofactor evidence="1 11">
        <name>Mg(2+)</name>
        <dbReference type="ChEBI" id="CHEBI:18420"/>
    </cofactor>
</comment>
<feature type="domain" description="Malate synthase G alpha-beta insertion" evidence="17">
    <location>
        <begin position="156"/>
        <end position="229"/>
    </location>
</feature>
<dbReference type="Pfam" id="PF20658">
    <property type="entry name" value="MSG_insertion"/>
    <property type="match status" value="1"/>
</dbReference>
<dbReference type="GO" id="GO:0000287">
    <property type="term" value="F:magnesium ion binding"/>
    <property type="evidence" value="ECO:0007669"/>
    <property type="project" value="TreeGrafter"/>
</dbReference>
<dbReference type="EMBL" id="FRBW01000001">
    <property type="protein sequence ID" value="SHL59390.1"/>
    <property type="molecule type" value="Genomic_DNA"/>
</dbReference>
<dbReference type="InterPro" id="IPR048357">
    <property type="entry name" value="MSG_insertion"/>
</dbReference>
<keyword evidence="8 11" id="KW-0558">Oxidation</keyword>
<dbReference type="OrthoDB" id="9762054at2"/>
<name>A0A1M7BWM2_9HYPH</name>
<comment type="pathway">
    <text evidence="11 14">Carbohydrate metabolism; glyoxylate cycle; (S)-malate from isocitrate: step 2/2.</text>
</comment>
<dbReference type="Gene3D" id="3.20.20.360">
    <property type="entry name" value="Malate synthase, domain 3"/>
    <property type="match status" value="2"/>
</dbReference>
<dbReference type="HAMAP" id="MF_00641">
    <property type="entry name" value="Malate_synth_G"/>
    <property type="match status" value="1"/>
</dbReference>
<dbReference type="InterPro" id="IPR006253">
    <property type="entry name" value="Malate_synthG"/>
</dbReference>
<comment type="caution">
    <text evidence="11">Lacks conserved residue(s) required for the propagation of feature annotation.</text>
</comment>
<dbReference type="GO" id="GO:0009436">
    <property type="term" value="P:glyoxylate catabolic process"/>
    <property type="evidence" value="ECO:0007669"/>
    <property type="project" value="TreeGrafter"/>
</dbReference>
<keyword evidence="2 11" id="KW-0329">Glyoxylate bypass</keyword>
<dbReference type="GO" id="GO:0004474">
    <property type="term" value="F:malate synthase activity"/>
    <property type="evidence" value="ECO:0007669"/>
    <property type="project" value="UniProtKB-UniRule"/>
</dbReference>
<feature type="binding site" evidence="11">
    <location>
        <position position="455"/>
    </location>
    <ligand>
        <name>Mg(2+)</name>
        <dbReference type="ChEBI" id="CHEBI:18420"/>
    </ligand>
</feature>
<dbReference type="GO" id="GO:0006097">
    <property type="term" value="P:glyoxylate cycle"/>
    <property type="evidence" value="ECO:0007669"/>
    <property type="project" value="UniProtKB-UniRule"/>
</dbReference>
<feature type="binding site" evidence="11">
    <location>
        <position position="427"/>
    </location>
    <ligand>
        <name>glyoxylate</name>
        <dbReference type="ChEBI" id="CHEBI:36655"/>
    </ligand>
</feature>
<dbReference type="InterPro" id="IPR001465">
    <property type="entry name" value="Malate_synthase_TIM"/>
</dbReference>
<dbReference type="Pfam" id="PF20656">
    <property type="entry name" value="MS_N"/>
    <property type="match status" value="1"/>
</dbReference>
<comment type="subcellular location">
    <subcellularLocation>
        <location evidence="11 14">Cytoplasm</location>
    </subcellularLocation>
</comment>
<evidence type="ECO:0000256" key="6">
    <source>
        <dbReference type="ARBA" id="ARBA00022723"/>
    </source>
</evidence>
<evidence type="ECO:0000259" key="17">
    <source>
        <dbReference type="Pfam" id="PF20658"/>
    </source>
</evidence>
<feature type="binding site" evidence="11">
    <location>
        <begin position="452"/>
        <end position="455"/>
    </location>
    <ligand>
        <name>glyoxylate</name>
        <dbReference type="ChEBI" id="CHEBI:36655"/>
    </ligand>
</feature>
<dbReference type="NCBIfam" id="NF002825">
    <property type="entry name" value="PRK02999.1"/>
    <property type="match status" value="1"/>
</dbReference>
<keyword evidence="3 11" id="KW-0963">Cytoplasm</keyword>
<dbReference type="FunFam" id="3.20.20.360:FF:000002">
    <property type="entry name" value="Malate synthase G"/>
    <property type="match status" value="1"/>
</dbReference>
<evidence type="ECO:0000256" key="5">
    <source>
        <dbReference type="ARBA" id="ARBA00022679"/>
    </source>
</evidence>
<organism evidence="19 20">
    <name type="scientific">Roseibium suaedae</name>
    <dbReference type="NCBI Taxonomy" id="735517"/>
    <lineage>
        <taxon>Bacteria</taxon>
        <taxon>Pseudomonadati</taxon>
        <taxon>Pseudomonadota</taxon>
        <taxon>Alphaproteobacteria</taxon>
        <taxon>Hyphomicrobiales</taxon>
        <taxon>Stappiaceae</taxon>
        <taxon>Roseibium</taxon>
    </lineage>
</organism>
<keyword evidence="20" id="KW-1185">Reference proteome</keyword>
<reference evidence="19 20" key="1">
    <citation type="submission" date="2016-11" db="EMBL/GenBank/DDBJ databases">
        <authorList>
            <person name="Jaros S."/>
            <person name="Januszkiewicz K."/>
            <person name="Wedrychowicz H."/>
        </authorList>
    </citation>
    <scope>NUCLEOTIDE SEQUENCE [LARGE SCALE GENOMIC DNA]</scope>
    <source>
        <strain evidence="19 20">DSM 22153</strain>
    </source>
</reference>
<feature type="domain" description="Malate synthase C-terminal" evidence="18">
    <location>
        <begin position="586"/>
        <end position="681"/>
    </location>
</feature>
<feature type="binding site" evidence="11">
    <location>
        <position position="117"/>
    </location>
    <ligand>
        <name>acetyl-CoA</name>
        <dbReference type="ChEBI" id="CHEBI:57288"/>
    </ligand>
</feature>
<evidence type="ECO:0000256" key="4">
    <source>
        <dbReference type="ARBA" id="ARBA00022532"/>
    </source>
</evidence>
<keyword evidence="6 11" id="KW-0479">Metal-binding</keyword>
<dbReference type="AlphaFoldDB" id="A0A1M7BWM2"/>
<evidence type="ECO:0000259" key="16">
    <source>
        <dbReference type="Pfam" id="PF20656"/>
    </source>
</evidence>
<comment type="similarity">
    <text evidence="11 14">Belongs to the malate synthase family. GlcB subfamily.</text>
</comment>
<keyword evidence="7 11" id="KW-0460">Magnesium</keyword>
<evidence type="ECO:0000256" key="10">
    <source>
        <dbReference type="ARBA" id="ARBA00054368"/>
    </source>
</evidence>
<feature type="binding site" evidence="11">
    <location>
        <position position="536"/>
    </location>
    <ligand>
        <name>acetyl-CoA</name>
        <dbReference type="ChEBI" id="CHEBI:57288"/>
    </ligand>
</feature>
<dbReference type="PANTHER" id="PTHR42739:SF1">
    <property type="entry name" value="MALATE SYNTHASE G"/>
    <property type="match status" value="1"/>
</dbReference>
<feature type="binding site" evidence="11">
    <location>
        <position position="271"/>
    </location>
    <ligand>
        <name>acetyl-CoA</name>
        <dbReference type="ChEBI" id="CHEBI:57288"/>
    </ligand>
</feature>
<dbReference type="UniPathway" id="UPA00703">
    <property type="reaction ID" value="UER00720"/>
</dbReference>
<evidence type="ECO:0000256" key="9">
    <source>
        <dbReference type="ARBA" id="ARBA00047918"/>
    </source>
</evidence>
<evidence type="ECO:0000256" key="7">
    <source>
        <dbReference type="ARBA" id="ARBA00022842"/>
    </source>
</evidence>
<dbReference type="PANTHER" id="PTHR42739">
    <property type="entry name" value="MALATE SYNTHASE G"/>
    <property type="match status" value="1"/>
</dbReference>
<evidence type="ECO:0000256" key="13">
    <source>
        <dbReference type="PIRSR" id="PIRSR601465-50"/>
    </source>
</evidence>
<comment type="subunit">
    <text evidence="11">Monomer.</text>
</comment>
<feature type="domain" description="Malate synthase N-terminal" evidence="16">
    <location>
        <begin position="16"/>
        <end position="71"/>
    </location>
</feature>
<evidence type="ECO:0000256" key="8">
    <source>
        <dbReference type="ARBA" id="ARBA00023097"/>
    </source>
</evidence>
<dbReference type="InterPro" id="IPR048356">
    <property type="entry name" value="MS_N"/>
</dbReference>
<dbReference type="InterPro" id="IPR044856">
    <property type="entry name" value="Malate_synth_C_sf"/>
</dbReference>
<dbReference type="InterPro" id="IPR048355">
    <property type="entry name" value="MS_C"/>
</dbReference>
<comment type="catalytic activity">
    <reaction evidence="9 11 14">
        <text>glyoxylate + acetyl-CoA + H2O = (S)-malate + CoA + H(+)</text>
        <dbReference type="Rhea" id="RHEA:18181"/>
        <dbReference type="ChEBI" id="CHEBI:15377"/>
        <dbReference type="ChEBI" id="CHEBI:15378"/>
        <dbReference type="ChEBI" id="CHEBI:15589"/>
        <dbReference type="ChEBI" id="CHEBI:36655"/>
        <dbReference type="ChEBI" id="CHEBI:57287"/>
        <dbReference type="ChEBI" id="CHEBI:57288"/>
        <dbReference type="EC" id="2.3.3.9"/>
    </reaction>
</comment>
<evidence type="ECO:0000313" key="19">
    <source>
        <dbReference type="EMBL" id="SHL59390.1"/>
    </source>
</evidence>
<dbReference type="Proteomes" id="UP000186002">
    <property type="component" value="Unassembled WGS sequence"/>
</dbReference>
<feature type="domain" description="Malate synthase TIM barrel" evidence="15">
    <location>
        <begin position="332"/>
        <end position="569"/>
    </location>
</feature>